<accession>A0A9N9W7C7</accession>
<comment type="caution">
    <text evidence="2">The sequence shown here is derived from an EMBL/GenBank/DDBJ whole genome shotgun (WGS) entry which is preliminary data.</text>
</comment>
<keyword evidence="1" id="KW-0812">Transmembrane</keyword>
<keyword evidence="3" id="KW-1185">Reference proteome</keyword>
<evidence type="ECO:0000313" key="3">
    <source>
        <dbReference type="Proteomes" id="UP000775872"/>
    </source>
</evidence>
<evidence type="ECO:0000256" key="1">
    <source>
        <dbReference type="SAM" id="Phobius"/>
    </source>
</evidence>
<keyword evidence="1" id="KW-0472">Membrane</keyword>
<dbReference type="AlphaFoldDB" id="A0A9N9W7C7"/>
<protein>
    <submittedName>
        <fullName evidence="2">Uncharacterized protein</fullName>
    </submittedName>
</protein>
<sequence length="72" mass="7472">MLLEGKAAVGAAVGAAFEVRPGYEVAAQGSKNLLLFLSMIPFALTFINTINSNSVKQLQAGKSDSIDADSRG</sequence>
<feature type="transmembrane region" description="Helical" evidence="1">
    <location>
        <begin position="33"/>
        <end position="50"/>
    </location>
</feature>
<dbReference type="EMBL" id="CABFOC020000007">
    <property type="protein sequence ID" value="CAH0044929.1"/>
    <property type="molecule type" value="Genomic_DNA"/>
</dbReference>
<organism evidence="2 3">
    <name type="scientific">Clonostachys solani</name>
    <dbReference type="NCBI Taxonomy" id="160281"/>
    <lineage>
        <taxon>Eukaryota</taxon>
        <taxon>Fungi</taxon>
        <taxon>Dikarya</taxon>
        <taxon>Ascomycota</taxon>
        <taxon>Pezizomycotina</taxon>
        <taxon>Sordariomycetes</taxon>
        <taxon>Hypocreomycetidae</taxon>
        <taxon>Hypocreales</taxon>
        <taxon>Bionectriaceae</taxon>
        <taxon>Clonostachys</taxon>
    </lineage>
</organism>
<keyword evidence="1" id="KW-1133">Transmembrane helix</keyword>
<proteinExistence type="predicted"/>
<name>A0A9N9W7C7_9HYPO</name>
<gene>
    <name evidence="2" type="ORF">CSOL1703_00010669</name>
</gene>
<dbReference type="Proteomes" id="UP000775872">
    <property type="component" value="Unassembled WGS sequence"/>
</dbReference>
<evidence type="ECO:0000313" key="2">
    <source>
        <dbReference type="EMBL" id="CAH0044929.1"/>
    </source>
</evidence>
<reference evidence="2" key="1">
    <citation type="submission" date="2021-10" db="EMBL/GenBank/DDBJ databases">
        <authorList>
            <person name="Piombo E."/>
        </authorList>
    </citation>
    <scope>NUCLEOTIDE SEQUENCE</scope>
</reference>